<keyword evidence="1" id="KW-0812">Transmembrane</keyword>
<dbReference type="STRING" id="197461.A3843_17965"/>
<accession>A0A1U7JCV1</accession>
<keyword evidence="3" id="KW-1185">Reference proteome</keyword>
<dbReference type="EMBL" id="LVVZ01000041">
    <property type="protein sequence ID" value="OKL42547.1"/>
    <property type="molecule type" value="Genomic_DNA"/>
</dbReference>
<name>A0A1U7JCV1_9HYPH</name>
<reference evidence="2 3" key="1">
    <citation type="submission" date="2016-03" db="EMBL/GenBank/DDBJ databases">
        <title>Genome sequence of Nesiotobacter sp. nov., a moderately halophilic alphaproteobacterium isolated from the Yellow Sea, China.</title>
        <authorList>
            <person name="Zhang G."/>
            <person name="Zhang R."/>
        </authorList>
    </citation>
    <scope>NUCLEOTIDE SEQUENCE [LARGE SCALE GENOMIC DNA]</scope>
    <source>
        <strain evidence="2 3">WB1-6</strain>
    </source>
</reference>
<sequence>MFASYYHLVIEPDCVTLGQEGSGENKMDFWSRVGAVLLALMVLLFAVNTGQAGDVPRRLVLGTEFYYPPGESKSQGVEQALDRMFGDGDYKVPVPPEVAAFGFEVGGSHLLTRGKTLFAQWPYLVLQDGQPIAVTNDRQAGLTQTEFPDEKTLRPIPQIGAISMQRTKNGLMLIGTQERGRGKVTDDGAKGFAIDVTSTTVIPGREGGCFRTRMGQETWVYFDGTSEPFHKTKQNNFVSDQVFCLSVAQTKPVDGMNVHLIKVEANGHWALSDDGTAKSKERTRQTAYALGFSPLTSPRSSGGDFIVAQADLEWRDQQALERVDGFAAAVEHSILENKWSLARDQIISLNDYLADLKRRGVQWSWRRTPTQAGVDRYNKLVKATKVYRFSFMEVQNRLADVQSQLHVLRHDFSTDVLKTMLRSTVNWLNVVPTDPLDGLAEYSDLAGVLALPKTLMSWKEEAATDGSLLASQVKAIRHFEKLEKALQARQDHIIAARKALFERIKETQAERALTLDELLSRP</sequence>
<proteinExistence type="predicted"/>
<evidence type="ECO:0000313" key="3">
    <source>
        <dbReference type="Proteomes" id="UP000185783"/>
    </source>
</evidence>
<keyword evidence="1" id="KW-1133">Transmembrane helix</keyword>
<dbReference type="AlphaFoldDB" id="A0A1U7JCV1"/>
<gene>
    <name evidence="2" type="ORF">A3843_17965</name>
</gene>
<feature type="transmembrane region" description="Helical" evidence="1">
    <location>
        <begin position="29"/>
        <end position="48"/>
    </location>
</feature>
<evidence type="ECO:0000256" key="1">
    <source>
        <dbReference type="SAM" id="Phobius"/>
    </source>
</evidence>
<comment type="caution">
    <text evidence="2">The sequence shown here is derived from an EMBL/GenBank/DDBJ whole genome shotgun (WGS) entry which is preliminary data.</text>
</comment>
<protein>
    <submittedName>
        <fullName evidence="2">Uncharacterized protein</fullName>
    </submittedName>
</protein>
<evidence type="ECO:0000313" key="2">
    <source>
        <dbReference type="EMBL" id="OKL42547.1"/>
    </source>
</evidence>
<keyword evidence="1" id="KW-0472">Membrane</keyword>
<dbReference type="Proteomes" id="UP000185783">
    <property type="component" value="Unassembled WGS sequence"/>
</dbReference>
<organism evidence="2 3">
    <name type="scientific">Pseudovibrio exalbescens</name>
    <dbReference type="NCBI Taxonomy" id="197461"/>
    <lineage>
        <taxon>Bacteria</taxon>
        <taxon>Pseudomonadati</taxon>
        <taxon>Pseudomonadota</taxon>
        <taxon>Alphaproteobacteria</taxon>
        <taxon>Hyphomicrobiales</taxon>
        <taxon>Stappiaceae</taxon>
        <taxon>Pseudovibrio</taxon>
    </lineage>
</organism>